<keyword evidence="2" id="KW-0812">Transmembrane</keyword>
<dbReference type="GO" id="GO:0016757">
    <property type="term" value="F:glycosyltransferase activity"/>
    <property type="evidence" value="ECO:0007669"/>
    <property type="project" value="TreeGrafter"/>
</dbReference>
<keyword evidence="3" id="KW-0472">Membrane</keyword>
<evidence type="ECO:0000256" key="1">
    <source>
        <dbReference type="ARBA" id="ARBA00004167"/>
    </source>
</evidence>
<evidence type="ECO:0000313" key="5">
    <source>
        <dbReference type="Proteomes" id="UP000193224"/>
    </source>
</evidence>
<comment type="subcellular location">
    <subcellularLocation>
        <location evidence="1">Membrane</location>
        <topology evidence="1">Single-pass membrane protein</topology>
    </subcellularLocation>
</comment>
<evidence type="ECO:0000256" key="2">
    <source>
        <dbReference type="ARBA" id="ARBA00022692"/>
    </source>
</evidence>
<name>A0A1X7BW20_9RHOB</name>
<reference evidence="4 5" key="1">
    <citation type="submission" date="2017-03" db="EMBL/GenBank/DDBJ databases">
        <authorList>
            <person name="Afonso C.L."/>
            <person name="Miller P.J."/>
            <person name="Scott M.A."/>
            <person name="Spackman E."/>
            <person name="Goraichik I."/>
            <person name="Dimitrov K.M."/>
            <person name="Suarez D.L."/>
            <person name="Swayne D.E."/>
        </authorList>
    </citation>
    <scope>NUCLEOTIDE SEQUENCE [LARGE SCALE GENOMIC DNA]</scope>
    <source>
        <strain evidence="4 5">CECT 7745</strain>
    </source>
</reference>
<protein>
    <recommendedName>
        <fullName evidence="6">Glycosyl transferase family 2</fullName>
    </recommendedName>
</protein>
<dbReference type="GO" id="GO:0016020">
    <property type="term" value="C:membrane"/>
    <property type="evidence" value="ECO:0007669"/>
    <property type="project" value="UniProtKB-SubCell"/>
</dbReference>
<dbReference type="OrthoDB" id="4964299at2"/>
<evidence type="ECO:0000313" key="4">
    <source>
        <dbReference type="EMBL" id="SMC13841.1"/>
    </source>
</evidence>
<keyword evidence="3" id="KW-1133">Transmembrane helix</keyword>
<dbReference type="Pfam" id="PF13704">
    <property type="entry name" value="Glyco_tranf_2_4"/>
    <property type="match status" value="1"/>
</dbReference>
<dbReference type="Proteomes" id="UP000193224">
    <property type="component" value="Unassembled WGS sequence"/>
</dbReference>
<dbReference type="PANTHER" id="PTHR21461">
    <property type="entry name" value="GLYCOSYLTRANSFERASE FAMILY 92 PROTEIN"/>
    <property type="match status" value="1"/>
</dbReference>
<gene>
    <name evidence="4" type="ORF">ROA7745_03701</name>
</gene>
<dbReference type="AlphaFoldDB" id="A0A1X7BW20"/>
<sequence length="749" mass="84216">MTAGLIERRLVSHQYDDLCIVDIVECRKADRRHVTLFFDREVSAEIVLPPAGAKLTATSLVGGAAFLTFELPEEARNDFEIAGRSVSLVPAEAELSLLEGRNALAAVRNGESADIVLDWLAYHIEQQNADAAVILDRAQPGTDKKFANRLRKGLRRRDLPCIVVLLSSDIPLGRPDLPAEAHPFCVPEAPGKDRMVVADPCPWSSPLGMLSIYEIMRARFLDQSHAVANVDVHDLIPPGKETVFDAAISAEGGLIALVGQHCYPWRIRKGEKVHFADHTCVQFDASGGRQRWCIAPSKSPKGAIWRLVRVGNAEPDMTRTQKFFRHMALRHPAPTISKIVPKTSLIEHPLLLEQSTEHFGHNPVQMPEIQLDTKSGTRGRCAIITTMKNEGPFILEWLAYHRAIGVDDFIIYTNDCTDGTDTMLQMLQDKGFVQHRENPFRDSGLKPQHAALQAAEDEPVFRDATWLACIDVDEFINIKTGDGTLDALFAAVPDANMIAMTWRLFGNSDVHGFQDRPVTEQFLRCAPEEIRKPHQAWGFKTLFRNIGLFKKLGVHRPKGLKPQLWNKINWVNGSGRPLPKDIYRNGWRSTIDTYGYDLVQLNHYAVRSAESFLVKRDRGRVNHVARDQGLAYWFRMNNNSEVDMSIQCRLPRMQAELARLMSDPEIAAAHEHSVAHHRDKIQELQAARNNAAFYDELTGPRLEKLSRMHRHFGANVFLAGPGSIPDEVVARDPEADWFFSVELQGDTKH</sequence>
<dbReference type="RefSeq" id="WP_085801767.1">
    <property type="nucleotide sequence ID" value="NZ_FWXB01000017.1"/>
</dbReference>
<dbReference type="SUPFAM" id="SSF53448">
    <property type="entry name" value="Nucleotide-diphospho-sugar transferases"/>
    <property type="match status" value="1"/>
</dbReference>
<dbReference type="PANTHER" id="PTHR21461:SF69">
    <property type="entry name" value="GLYCOSYLTRANSFERASE FAMILY 92 PROTEIN"/>
    <property type="match status" value="1"/>
</dbReference>
<keyword evidence="5" id="KW-1185">Reference proteome</keyword>
<accession>A0A1X7BW20</accession>
<organism evidence="4 5">
    <name type="scientific">Roseovarius aestuarii</name>
    <dbReference type="NCBI Taxonomy" id="475083"/>
    <lineage>
        <taxon>Bacteria</taxon>
        <taxon>Pseudomonadati</taxon>
        <taxon>Pseudomonadota</taxon>
        <taxon>Alphaproteobacteria</taxon>
        <taxon>Rhodobacterales</taxon>
        <taxon>Roseobacteraceae</taxon>
        <taxon>Roseovarius</taxon>
    </lineage>
</organism>
<proteinExistence type="predicted"/>
<evidence type="ECO:0000256" key="3">
    <source>
        <dbReference type="ARBA" id="ARBA00022989"/>
    </source>
</evidence>
<dbReference type="InterPro" id="IPR029044">
    <property type="entry name" value="Nucleotide-diphossugar_trans"/>
</dbReference>
<dbReference type="EMBL" id="FWXB01000017">
    <property type="protein sequence ID" value="SMC13841.1"/>
    <property type="molecule type" value="Genomic_DNA"/>
</dbReference>
<dbReference type="GO" id="GO:0005737">
    <property type="term" value="C:cytoplasm"/>
    <property type="evidence" value="ECO:0007669"/>
    <property type="project" value="TreeGrafter"/>
</dbReference>
<evidence type="ECO:0008006" key="6">
    <source>
        <dbReference type="Google" id="ProtNLM"/>
    </source>
</evidence>